<feature type="chain" id="PRO_5006668551" description="DNA/RNA non-specific endonuclease domain-containing protein" evidence="6">
    <location>
        <begin position="24"/>
        <end position="414"/>
    </location>
</feature>
<dbReference type="InterPro" id="IPR044929">
    <property type="entry name" value="DNA/RNA_non-sp_Endonuclease_sf"/>
</dbReference>
<dbReference type="GO" id="GO:0003676">
    <property type="term" value="F:nucleic acid binding"/>
    <property type="evidence" value="ECO:0007669"/>
    <property type="project" value="InterPro"/>
</dbReference>
<comment type="caution">
    <text evidence="9">The sequence shown here is derived from an EMBL/GenBank/DDBJ whole genome shotgun (WGS) entry which is preliminary data.</text>
</comment>
<dbReference type="Pfam" id="PF01223">
    <property type="entry name" value="Endonuclease_NS"/>
    <property type="match status" value="1"/>
</dbReference>
<dbReference type="PANTHER" id="PTHR13966">
    <property type="entry name" value="ENDONUCLEASE RELATED"/>
    <property type="match status" value="1"/>
</dbReference>
<keyword evidence="5" id="KW-0479">Metal-binding</keyword>
<dbReference type="FunFam" id="3.40.570.10:FF:000007">
    <property type="entry name" value="Alkaline nuclease"/>
    <property type="match status" value="1"/>
</dbReference>
<dbReference type="SMART" id="SM00477">
    <property type="entry name" value="NUC"/>
    <property type="match status" value="1"/>
</dbReference>
<dbReference type="AlphaFoldDB" id="A0A0T6BBY3"/>
<dbReference type="GO" id="GO:0006309">
    <property type="term" value="P:apoptotic DNA fragmentation"/>
    <property type="evidence" value="ECO:0007669"/>
    <property type="project" value="TreeGrafter"/>
</dbReference>
<evidence type="ECO:0000256" key="3">
    <source>
        <dbReference type="ARBA" id="ARBA00022759"/>
    </source>
</evidence>
<dbReference type="PANTHER" id="PTHR13966:SF19">
    <property type="entry name" value="NUCLEASE EXOG, MITOCHONDRIAL"/>
    <property type="match status" value="1"/>
</dbReference>
<dbReference type="Proteomes" id="UP000051574">
    <property type="component" value="Unassembled WGS sequence"/>
</dbReference>
<name>A0A0T6BBY3_9SCAR</name>
<dbReference type="GO" id="GO:0004521">
    <property type="term" value="F:RNA endonuclease activity"/>
    <property type="evidence" value="ECO:0007669"/>
    <property type="project" value="TreeGrafter"/>
</dbReference>
<dbReference type="OrthoDB" id="5960141at2759"/>
<accession>A0A0T6BBY3</accession>
<dbReference type="SMART" id="SM00892">
    <property type="entry name" value="Endonuclease_NS"/>
    <property type="match status" value="1"/>
</dbReference>
<gene>
    <name evidence="9" type="ORF">AMK59_2322</name>
</gene>
<feature type="domain" description="DNA/RNA non-specific endonuclease/pyrophosphatase/phosphodiesterase" evidence="8">
    <location>
        <begin position="149"/>
        <end position="395"/>
    </location>
</feature>
<dbReference type="InterPro" id="IPR001604">
    <property type="entry name" value="Endo_G_ENPP1-like_dom"/>
</dbReference>
<comment type="similarity">
    <text evidence="1">Belongs to the DNA/RNA non-specific endonuclease family.</text>
</comment>
<evidence type="ECO:0000256" key="4">
    <source>
        <dbReference type="PIRSR" id="PIRSR640255-1"/>
    </source>
</evidence>
<evidence type="ECO:0000256" key="2">
    <source>
        <dbReference type="ARBA" id="ARBA00022722"/>
    </source>
</evidence>
<dbReference type="GO" id="GO:0005743">
    <property type="term" value="C:mitochondrial inner membrane"/>
    <property type="evidence" value="ECO:0007669"/>
    <property type="project" value="TreeGrafter"/>
</dbReference>
<evidence type="ECO:0000259" key="7">
    <source>
        <dbReference type="SMART" id="SM00477"/>
    </source>
</evidence>
<keyword evidence="2" id="KW-0540">Nuclease</keyword>
<dbReference type="InterPro" id="IPR040255">
    <property type="entry name" value="Non-specific_endonuclease"/>
</dbReference>
<evidence type="ECO:0008006" key="11">
    <source>
        <dbReference type="Google" id="ProtNLM"/>
    </source>
</evidence>
<feature type="domain" description="ENPP1-3/EXOG-like endonuclease/phosphodiesterase" evidence="7">
    <location>
        <begin position="146"/>
        <end position="383"/>
    </location>
</feature>
<feature type="active site" description="Proton acceptor" evidence="4">
    <location>
        <position position="240"/>
    </location>
</feature>
<keyword evidence="10" id="KW-1185">Reference proteome</keyword>
<reference evidence="9 10" key="1">
    <citation type="submission" date="2015-09" db="EMBL/GenBank/DDBJ databases">
        <title>Draft genome of the scarab beetle Oryctes borbonicus.</title>
        <authorList>
            <person name="Meyer J.M."/>
            <person name="Markov G.V."/>
            <person name="Baskaran P."/>
            <person name="Herrmann M."/>
            <person name="Sommer R.J."/>
            <person name="Roedelsperger C."/>
        </authorList>
    </citation>
    <scope>NUCLEOTIDE SEQUENCE [LARGE SCALE GENOMIC DNA]</scope>
    <source>
        <strain evidence="9">OB123</strain>
        <tissue evidence="9">Whole animal</tissue>
    </source>
</reference>
<protein>
    <recommendedName>
        <fullName evidence="11">DNA/RNA non-specific endonuclease domain-containing protein</fullName>
    </recommendedName>
</protein>
<dbReference type="InterPro" id="IPR044925">
    <property type="entry name" value="His-Me_finger_sf"/>
</dbReference>
<keyword evidence="3" id="KW-0378">Hydrolase</keyword>
<keyword evidence="3" id="KW-0255">Endonuclease</keyword>
<evidence type="ECO:0000313" key="10">
    <source>
        <dbReference type="Proteomes" id="UP000051574"/>
    </source>
</evidence>
<sequence>MFIIVLSCVFANVLNLSPSGVNAVTHPYCNISIKNDFNDRPPLLIATKFNRTDFVLPTTSSEIINVKEGNFIGVFCPGSNVTLSDVPIRENLTRLECRYDKFYLHNGTSVNFATIACSKSLKSVAQYTGKSCLKRYKEFEIGYRYQRDFLTLIRGCFDKVHKITLYTVSAITKAINYAKFAIPRKAYWSKGSFFAGVRINRAYIRSNQRNVINRQVGLSNQNSTKYISENDNIYYLSRGHLTPKTDFIYGPHQDVTFHFLNAVPQWQLLNGGNWKILEKTLRDLASSRGIDLNIYTGISGILSFRHEKTGRSTELYLHLGDRRKRIPVPKFVWKIAYDSANNKGIAFVGVNNPYLNGNYSKVKICANVCFSASYLHFKKNYGKYGYVYCCKVDEFRRKISTVPDEVARGLDLLT</sequence>
<evidence type="ECO:0000256" key="6">
    <source>
        <dbReference type="SAM" id="SignalP"/>
    </source>
</evidence>
<evidence type="ECO:0000259" key="8">
    <source>
        <dbReference type="SMART" id="SM00892"/>
    </source>
</evidence>
<feature type="signal peptide" evidence="6">
    <location>
        <begin position="1"/>
        <end position="23"/>
    </location>
</feature>
<dbReference type="SUPFAM" id="SSF54060">
    <property type="entry name" value="His-Me finger endonucleases"/>
    <property type="match status" value="1"/>
</dbReference>
<proteinExistence type="inferred from homology"/>
<feature type="binding site" evidence="5">
    <location>
        <position position="270"/>
    </location>
    <ligand>
        <name>Mg(2+)</name>
        <dbReference type="ChEBI" id="CHEBI:18420"/>
        <note>catalytic</note>
    </ligand>
</feature>
<organism evidence="9 10">
    <name type="scientific">Oryctes borbonicus</name>
    <dbReference type="NCBI Taxonomy" id="1629725"/>
    <lineage>
        <taxon>Eukaryota</taxon>
        <taxon>Metazoa</taxon>
        <taxon>Ecdysozoa</taxon>
        <taxon>Arthropoda</taxon>
        <taxon>Hexapoda</taxon>
        <taxon>Insecta</taxon>
        <taxon>Pterygota</taxon>
        <taxon>Neoptera</taxon>
        <taxon>Endopterygota</taxon>
        <taxon>Coleoptera</taxon>
        <taxon>Polyphaga</taxon>
        <taxon>Scarabaeiformia</taxon>
        <taxon>Scarabaeidae</taxon>
        <taxon>Dynastinae</taxon>
        <taxon>Oryctes</taxon>
    </lineage>
</organism>
<evidence type="ECO:0000256" key="5">
    <source>
        <dbReference type="PIRSR" id="PIRSR640255-2"/>
    </source>
</evidence>
<dbReference type="InterPro" id="IPR020821">
    <property type="entry name" value="ENPP1-3/EXOG-like_nuc-like"/>
</dbReference>
<keyword evidence="6" id="KW-0732">Signal</keyword>
<dbReference type="GO" id="GO:0046872">
    <property type="term" value="F:metal ion binding"/>
    <property type="evidence" value="ECO:0007669"/>
    <property type="project" value="UniProtKB-KW"/>
</dbReference>
<evidence type="ECO:0000256" key="1">
    <source>
        <dbReference type="ARBA" id="ARBA00010052"/>
    </source>
</evidence>
<dbReference type="GO" id="GO:0000014">
    <property type="term" value="F:single-stranded DNA endodeoxyribonuclease activity"/>
    <property type="evidence" value="ECO:0007669"/>
    <property type="project" value="TreeGrafter"/>
</dbReference>
<dbReference type="EMBL" id="LJIG01002119">
    <property type="protein sequence ID" value="KRT84821.1"/>
    <property type="molecule type" value="Genomic_DNA"/>
</dbReference>
<dbReference type="Gene3D" id="3.40.570.10">
    <property type="entry name" value="Extracellular Endonuclease, subunit A"/>
    <property type="match status" value="1"/>
</dbReference>
<dbReference type="GO" id="GO:0005634">
    <property type="term" value="C:nucleus"/>
    <property type="evidence" value="ECO:0007669"/>
    <property type="project" value="TreeGrafter"/>
</dbReference>
<evidence type="ECO:0000313" key="9">
    <source>
        <dbReference type="EMBL" id="KRT84821.1"/>
    </source>
</evidence>